<protein>
    <submittedName>
        <fullName evidence="1">Uncharacterized protein</fullName>
    </submittedName>
</protein>
<evidence type="ECO:0000313" key="2">
    <source>
        <dbReference type="Proteomes" id="UP001066276"/>
    </source>
</evidence>
<name>A0AAV7MAQ6_PLEWA</name>
<evidence type="ECO:0000313" key="1">
    <source>
        <dbReference type="EMBL" id="KAJ1097220.1"/>
    </source>
</evidence>
<keyword evidence="2" id="KW-1185">Reference proteome</keyword>
<reference evidence="1" key="1">
    <citation type="journal article" date="2022" name="bioRxiv">
        <title>Sequencing and chromosome-scale assembly of the giantPleurodeles waltlgenome.</title>
        <authorList>
            <person name="Brown T."/>
            <person name="Elewa A."/>
            <person name="Iarovenko S."/>
            <person name="Subramanian E."/>
            <person name="Araus A.J."/>
            <person name="Petzold A."/>
            <person name="Susuki M."/>
            <person name="Suzuki K.-i.T."/>
            <person name="Hayashi T."/>
            <person name="Toyoda A."/>
            <person name="Oliveira C."/>
            <person name="Osipova E."/>
            <person name="Leigh N.D."/>
            <person name="Simon A."/>
            <person name="Yun M.H."/>
        </authorList>
    </citation>
    <scope>NUCLEOTIDE SEQUENCE</scope>
    <source>
        <strain evidence="1">20211129_DDA</strain>
        <tissue evidence="1">Liver</tissue>
    </source>
</reference>
<dbReference type="EMBL" id="JANPWB010000014">
    <property type="protein sequence ID" value="KAJ1097220.1"/>
    <property type="molecule type" value="Genomic_DNA"/>
</dbReference>
<accession>A0AAV7MAQ6</accession>
<proteinExistence type="predicted"/>
<dbReference type="AlphaFoldDB" id="A0AAV7MAQ6"/>
<organism evidence="1 2">
    <name type="scientific">Pleurodeles waltl</name>
    <name type="common">Iberian ribbed newt</name>
    <dbReference type="NCBI Taxonomy" id="8319"/>
    <lineage>
        <taxon>Eukaryota</taxon>
        <taxon>Metazoa</taxon>
        <taxon>Chordata</taxon>
        <taxon>Craniata</taxon>
        <taxon>Vertebrata</taxon>
        <taxon>Euteleostomi</taxon>
        <taxon>Amphibia</taxon>
        <taxon>Batrachia</taxon>
        <taxon>Caudata</taxon>
        <taxon>Salamandroidea</taxon>
        <taxon>Salamandridae</taxon>
        <taxon>Pleurodelinae</taxon>
        <taxon>Pleurodeles</taxon>
    </lineage>
</organism>
<comment type="caution">
    <text evidence="1">The sequence shown here is derived from an EMBL/GenBank/DDBJ whole genome shotgun (WGS) entry which is preliminary data.</text>
</comment>
<sequence length="248" mass="27418">MHRSRLHPHIAYRLLKQLHSGSLCWSEGAFSAHNWVPAGRFNLAWTLLNSALTVAHQIPPLKALVLAPGPLVPSSDPLDTLMNFVMTKAVLVRSRHKAQQVWEKTPQSSSLCIEYLGRFGSSFCSDLDHIQMLVIVCQCDKIISEPGHLLFNHPSPSGAAADGCLALLKARGLYDPLEVNLESPSAHPIEEVAFFIVILGKLTELLELPVPVENTKTNWLTEILRPAFSMVRPLLPFNEALMDPILVA</sequence>
<dbReference type="Proteomes" id="UP001066276">
    <property type="component" value="Chromosome 10"/>
</dbReference>
<gene>
    <name evidence="1" type="ORF">NDU88_002345</name>
</gene>